<accession>A0A240EGP1</accession>
<protein>
    <submittedName>
        <fullName evidence="1">Uncharacterized protein</fullName>
    </submittedName>
</protein>
<sequence>MLQLMQMDVLVQLIQIKAVLAMTFQWKNDIL</sequence>
<name>A0A240EGP1_9VIBR</name>
<evidence type="ECO:0000313" key="2">
    <source>
        <dbReference type="Proteomes" id="UP000219336"/>
    </source>
</evidence>
<organism evidence="1 2">
    <name type="scientific">Vibrio thalassae</name>
    <dbReference type="NCBI Taxonomy" id="1243014"/>
    <lineage>
        <taxon>Bacteria</taxon>
        <taxon>Pseudomonadati</taxon>
        <taxon>Pseudomonadota</taxon>
        <taxon>Gammaproteobacteria</taxon>
        <taxon>Vibrionales</taxon>
        <taxon>Vibrionaceae</taxon>
        <taxon>Vibrio</taxon>
    </lineage>
</organism>
<keyword evidence="2" id="KW-1185">Reference proteome</keyword>
<dbReference type="AlphaFoldDB" id="A0A240EGP1"/>
<evidence type="ECO:0000313" key="1">
    <source>
        <dbReference type="EMBL" id="SNX47716.1"/>
    </source>
</evidence>
<reference evidence="2" key="1">
    <citation type="submission" date="2016-06" db="EMBL/GenBank/DDBJ databases">
        <authorList>
            <person name="Rodrigo-Torres L."/>
            <person name="Arahal R.D."/>
            <person name="Lucena T."/>
        </authorList>
    </citation>
    <scope>NUCLEOTIDE SEQUENCE [LARGE SCALE GENOMIC DNA]</scope>
    <source>
        <strain evidence="2">CECT8203</strain>
    </source>
</reference>
<proteinExistence type="predicted"/>
<dbReference type="EMBL" id="OANU01000011">
    <property type="protein sequence ID" value="SNX47716.1"/>
    <property type="molecule type" value="Genomic_DNA"/>
</dbReference>
<gene>
    <name evidence="1" type="ORF">VTH8203_01331</name>
</gene>
<dbReference type="Proteomes" id="UP000219336">
    <property type="component" value="Unassembled WGS sequence"/>
</dbReference>